<organism evidence="1 2">
    <name type="scientific">Methylomonas koyamae</name>
    <dbReference type="NCBI Taxonomy" id="702114"/>
    <lineage>
        <taxon>Bacteria</taxon>
        <taxon>Pseudomonadati</taxon>
        <taxon>Pseudomonadota</taxon>
        <taxon>Gammaproteobacteria</taxon>
        <taxon>Methylococcales</taxon>
        <taxon>Methylococcaceae</taxon>
        <taxon>Methylomonas</taxon>
    </lineage>
</organism>
<dbReference type="RefSeq" id="WP_064029439.1">
    <property type="nucleotide sequence ID" value="NZ_CP023669.1"/>
</dbReference>
<evidence type="ECO:0000313" key="2">
    <source>
        <dbReference type="Proteomes" id="UP000077734"/>
    </source>
</evidence>
<dbReference type="KEGG" id="mko:MKLM6_2292"/>
<name>A0A291IJD7_9GAMM</name>
<keyword evidence="2" id="KW-1185">Reference proteome</keyword>
<accession>A0A291IJD7</accession>
<comment type="caution">
    <text evidence="1">The sequence shown here is derived from an EMBL/GenBank/DDBJ whole genome shotgun (WGS) entry which is preliminary data.</text>
</comment>
<dbReference type="AlphaFoldDB" id="A0A291IJD7"/>
<protein>
    <submittedName>
        <fullName evidence="1">Uncharacterized protein</fullName>
    </submittedName>
</protein>
<dbReference type="Proteomes" id="UP000077734">
    <property type="component" value="Unassembled WGS sequence"/>
</dbReference>
<dbReference type="EMBL" id="LUUL01000118">
    <property type="protein sequence ID" value="OAI22731.1"/>
    <property type="molecule type" value="Genomic_DNA"/>
</dbReference>
<proteinExistence type="predicted"/>
<gene>
    <name evidence="1" type="ORF">A1356_18990</name>
</gene>
<reference evidence="1 2" key="1">
    <citation type="submission" date="2016-03" db="EMBL/GenBank/DDBJ databases">
        <authorList>
            <person name="Heylen K."/>
            <person name="De Vos P."/>
            <person name="Vekeman B."/>
        </authorList>
    </citation>
    <scope>NUCLEOTIDE SEQUENCE [LARGE SCALE GENOMIC DNA]</scope>
    <source>
        <strain evidence="1 2">R-49807</strain>
    </source>
</reference>
<sequence>MQKLNDLYDQCQHAYKLQTQALRLLDSLSDIDNGTNPRIIHARRRAFRRWDRRERNSTRLYQTWLHYANAPSNTDSGDTFAASPAGAPEDSVLETEGQGEHSNICPFCGFDRELDSSYCYQCNQYSDIYPAVRSAPLSGACTSCGQSCDDLSSSRLCPDCAYAYAIQDDEPPHPSSMYQCPNFRPLSAGRFCACDSCNPVPA</sequence>
<evidence type="ECO:0000313" key="1">
    <source>
        <dbReference type="EMBL" id="OAI22731.1"/>
    </source>
</evidence>